<dbReference type="EMBL" id="BAABME010005457">
    <property type="protein sequence ID" value="GAA0165687.1"/>
    <property type="molecule type" value="Genomic_DNA"/>
</dbReference>
<dbReference type="AlphaFoldDB" id="A0AAV3QUD9"/>
<sequence length="72" mass="8077">MEGEKRLQEEVHASRCGKKRWRMSPSPPLQLVGELFVGAYDPPATHHPRIETLAPLSPELRLEWSSSSGQPS</sequence>
<evidence type="ECO:0000256" key="1">
    <source>
        <dbReference type="SAM" id="MobiDB-lite"/>
    </source>
</evidence>
<comment type="caution">
    <text evidence="2">The sequence shown here is derived from an EMBL/GenBank/DDBJ whole genome shotgun (WGS) entry which is preliminary data.</text>
</comment>
<keyword evidence="3" id="KW-1185">Reference proteome</keyword>
<feature type="compositionally biased region" description="Basic and acidic residues" evidence="1">
    <location>
        <begin position="1"/>
        <end position="13"/>
    </location>
</feature>
<evidence type="ECO:0000313" key="2">
    <source>
        <dbReference type="EMBL" id="GAA0165687.1"/>
    </source>
</evidence>
<dbReference type="Proteomes" id="UP001454036">
    <property type="component" value="Unassembled WGS sequence"/>
</dbReference>
<feature type="region of interest" description="Disordered" evidence="1">
    <location>
        <begin position="1"/>
        <end position="24"/>
    </location>
</feature>
<proteinExistence type="predicted"/>
<evidence type="ECO:0000313" key="3">
    <source>
        <dbReference type="Proteomes" id="UP001454036"/>
    </source>
</evidence>
<reference evidence="2 3" key="1">
    <citation type="submission" date="2024-01" db="EMBL/GenBank/DDBJ databases">
        <title>The complete chloroplast genome sequence of Lithospermum erythrorhizon: insights into the phylogenetic relationship among Boraginaceae species and the maternal lineages of purple gromwells.</title>
        <authorList>
            <person name="Okada T."/>
            <person name="Watanabe K."/>
        </authorList>
    </citation>
    <scope>NUCLEOTIDE SEQUENCE [LARGE SCALE GENOMIC DNA]</scope>
</reference>
<protein>
    <submittedName>
        <fullName evidence="2">Uncharacterized protein</fullName>
    </submittedName>
</protein>
<name>A0AAV3QUD9_LITER</name>
<accession>A0AAV3QUD9</accession>
<organism evidence="2 3">
    <name type="scientific">Lithospermum erythrorhizon</name>
    <name type="common">Purple gromwell</name>
    <name type="synonym">Lithospermum officinale var. erythrorhizon</name>
    <dbReference type="NCBI Taxonomy" id="34254"/>
    <lineage>
        <taxon>Eukaryota</taxon>
        <taxon>Viridiplantae</taxon>
        <taxon>Streptophyta</taxon>
        <taxon>Embryophyta</taxon>
        <taxon>Tracheophyta</taxon>
        <taxon>Spermatophyta</taxon>
        <taxon>Magnoliopsida</taxon>
        <taxon>eudicotyledons</taxon>
        <taxon>Gunneridae</taxon>
        <taxon>Pentapetalae</taxon>
        <taxon>asterids</taxon>
        <taxon>lamiids</taxon>
        <taxon>Boraginales</taxon>
        <taxon>Boraginaceae</taxon>
        <taxon>Boraginoideae</taxon>
        <taxon>Lithospermeae</taxon>
        <taxon>Lithospermum</taxon>
    </lineage>
</organism>
<gene>
    <name evidence="2" type="ORF">LIER_21020</name>
</gene>